<comment type="subcellular location">
    <subcellularLocation>
        <location evidence="2">Membrane</location>
    </subcellularLocation>
</comment>
<evidence type="ECO:0000256" key="10">
    <source>
        <dbReference type="ARBA" id="ARBA00023033"/>
    </source>
</evidence>
<dbReference type="PANTHER" id="PTHR46206:SF5">
    <property type="entry name" value="P450, PUTATIVE (EUROFUNG)-RELATED"/>
    <property type="match status" value="1"/>
</dbReference>
<name>A0ABR0STG4_9HYPO</name>
<evidence type="ECO:0000256" key="7">
    <source>
        <dbReference type="ARBA" id="ARBA00022989"/>
    </source>
</evidence>
<keyword evidence="6" id="KW-0479">Metal-binding</keyword>
<dbReference type="Gene3D" id="1.10.630.10">
    <property type="entry name" value="Cytochrome P450"/>
    <property type="match status" value="1"/>
</dbReference>
<gene>
    <name evidence="12" type="ORF">PT974_03464</name>
</gene>
<evidence type="ECO:0000256" key="2">
    <source>
        <dbReference type="ARBA" id="ARBA00004370"/>
    </source>
</evidence>
<comment type="cofactor">
    <cofactor evidence="1">
        <name>heme</name>
        <dbReference type="ChEBI" id="CHEBI:30413"/>
    </cofactor>
</comment>
<organism evidence="12 13">
    <name type="scientific">Cladobotryum mycophilum</name>
    <dbReference type="NCBI Taxonomy" id="491253"/>
    <lineage>
        <taxon>Eukaryota</taxon>
        <taxon>Fungi</taxon>
        <taxon>Dikarya</taxon>
        <taxon>Ascomycota</taxon>
        <taxon>Pezizomycotina</taxon>
        <taxon>Sordariomycetes</taxon>
        <taxon>Hypocreomycetidae</taxon>
        <taxon>Hypocreales</taxon>
        <taxon>Hypocreaceae</taxon>
        <taxon>Cladobotryum</taxon>
    </lineage>
</organism>
<reference evidence="12 13" key="1">
    <citation type="submission" date="2024-01" db="EMBL/GenBank/DDBJ databases">
        <title>Complete genome of Cladobotryum mycophilum ATHUM6906.</title>
        <authorList>
            <person name="Christinaki A.C."/>
            <person name="Myridakis A.I."/>
            <person name="Kouvelis V.N."/>
        </authorList>
    </citation>
    <scope>NUCLEOTIDE SEQUENCE [LARGE SCALE GENOMIC DNA]</scope>
    <source>
        <strain evidence="12 13">ATHUM6906</strain>
    </source>
</reference>
<accession>A0ABR0STG4</accession>
<keyword evidence="5" id="KW-0812">Transmembrane</keyword>
<keyword evidence="10 12" id="KW-0503">Monooxygenase</keyword>
<evidence type="ECO:0000256" key="1">
    <source>
        <dbReference type="ARBA" id="ARBA00001971"/>
    </source>
</evidence>
<dbReference type="PANTHER" id="PTHR46206">
    <property type="entry name" value="CYTOCHROME P450"/>
    <property type="match status" value="1"/>
</dbReference>
<protein>
    <submittedName>
        <fullName evidence="12">Cytochrome P450 monooxygenase paxQ</fullName>
    </submittedName>
</protein>
<dbReference type="InterPro" id="IPR001128">
    <property type="entry name" value="Cyt_P450"/>
</dbReference>
<dbReference type="Pfam" id="PF00067">
    <property type="entry name" value="p450"/>
    <property type="match status" value="1"/>
</dbReference>
<evidence type="ECO:0000313" key="12">
    <source>
        <dbReference type="EMBL" id="KAK5995071.1"/>
    </source>
</evidence>
<dbReference type="GO" id="GO:0004497">
    <property type="term" value="F:monooxygenase activity"/>
    <property type="evidence" value="ECO:0007669"/>
    <property type="project" value="UniProtKB-KW"/>
</dbReference>
<evidence type="ECO:0000256" key="6">
    <source>
        <dbReference type="ARBA" id="ARBA00022723"/>
    </source>
</evidence>
<sequence length="250" mass="28094">MVGSRLSQNEEYVKAVKDHILGMIVTTRVQFLIPDCLKPYIGGCISRLATLGTRWDMHASRRILLRHFDVRAVEYRDEMVSGDVNSNQANSENTNQPNSVLRQRWSYQEVLGELMLLLSAFIHTTSYALYGALAELARRPEYLIPLREEIEAVFAQSGATVEACDKMVLLDSFLKECQRLYPPAVGITLRSGTHVGVPSGLIQRSSIYYTNPDTFDGFRFVNLAAAGAKSTRLVDLSPDYLVFEMGIHAW</sequence>
<keyword evidence="11" id="KW-0472">Membrane</keyword>
<comment type="caution">
    <text evidence="12">The sequence shown here is derived from an EMBL/GenBank/DDBJ whole genome shotgun (WGS) entry which is preliminary data.</text>
</comment>
<keyword evidence="13" id="KW-1185">Reference proteome</keyword>
<proteinExistence type="inferred from homology"/>
<dbReference type="Proteomes" id="UP001338125">
    <property type="component" value="Unassembled WGS sequence"/>
</dbReference>
<dbReference type="SUPFAM" id="SSF48264">
    <property type="entry name" value="Cytochrome P450"/>
    <property type="match status" value="1"/>
</dbReference>
<evidence type="ECO:0000256" key="3">
    <source>
        <dbReference type="ARBA" id="ARBA00010617"/>
    </source>
</evidence>
<evidence type="ECO:0000256" key="4">
    <source>
        <dbReference type="ARBA" id="ARBA00022617"/>
    </source>
</evidence>
<dbReference type="InterPro" id="IPR036396">
    <property type="entry name" value="Cyt_P450_sf"/>
</dbReference>
<evidence type="ECO:0000256" key="9">
    <source>
        <dbReference type="ARBA" id="ARBA00023004"/>
    </source>
</evidence>
<comment type="similarity">
    <text evidence="3">Belongs to the cytochrome P450 family.</text>
</comment>
<evidence type="ECO:0000256" key="8">
    <source>
        <dbReference type="ARBA" id="ARBA00023002"/>
    </source>
</evidence>
<keyword evidence="9" id="KW-0408">Iron</keyword>
<evidence type="ECO:0000256" key="11">
    <source>
        <dbReference type="ARBA" id="ARBA00023136"/>
    </source>
</evidence>
<evidence type="ECO:0000313" key="13">
    <source>
        <dbReference type="Proteomes" id="UP001338125"/>
    </source>
</evidence>
<dbReference type="EMBL" id="JAVFKD010000004">
    <property type="protein sequence ID" value="KAK5995071.1"/>
    <property type="molecule type" value="Genomic_DNA"/>
</dbReference>
<keyword evidence="4" id="KW-0349">Heme</keyword>
<keyword evidence="7" id="KW-1133">Transmembrane helix</keyword>
<keyword evidence="8" id="KW-0560">Oxidoreductase</keyword>
<dbReference type="CDD" id="cd11041">
    <property type="entry name" value="CYP503A1-like"/>
    <property type="match status" value="1"/>
</dbReference>
<evidence type="ECO:0000256" key="5">
    <source>
        <dbReference type="ARBA" id="ARBA00022692"/>
    </source>
</evidence>